<feature type="region of interest" description="Disordered" evidence="8">
    <location>
        <begin position="34"/>
        <end position="135"/>
    </location>
</feature>
<comment type="caution">
    <text evidence="10">The sequence shown here is derived from an EMBL/GenBank/DDBJ whole genome shotgun (WGS) entry which is preliminary data.</text>
</comment>
<keyword evidence="4" id="KW-0677">Repeat</keyword>
<dbReference type="GO" id="GO:1905786">
    <property type="term" value="P:positive regulation of anaphase-promoting complex-dependent catabolic process"/>
    <property type="evidence" value="ECO:0007669"/>
    <property type="project" value="TreeGrafter"/>
</dbReference>
<feature type="domain" description="CDC20/Fizzy WD40" evidence="9">
    <location>
        <begin position="258"/>
        <end position="548"/>
    </location>
</feature>
<dbReference type="Pfam" id="PF24807">
    <property type="entry name" value="WD40_CDC20-Fz"/>
    <property type="match status" value="1"/>
</dbReference>
<evidence type="ECO:0000259" key="9">
    <source>
        <dbReference type="Pfam" id="PF24807"/>
    </source>
</evidence>
<evidence type="ECO:0000256" key="8">
    <source>
        <dbReference type="SAM" id="MobiDB-lite"/>
    </source>
</evidence>
<name>A0A507C6Z6_9FUNG</name>
<keyword evidence="3" id="KW-0132">Cell division</keyword>
<dbReference type="GO" id="GO:1990757">
    <property type="term" value="F:ubiquitin ligase activator activity"/>
    <property type="evidence" value="ECO:0007669"/>
    <property type="project" value="TreeGrafter"/>
</dbReference>
<accession>A0A507C6Z6</accession>
<feature type="non-terminal residue" evidence="10">
    <location>
        <position position="1"/>
    </location>
</feature>
<dbReference type="SMART" id="SM00320">
    <property type="entry name" value="WD40"/>
    <property type="match status" value="6"/>
</dbReference>
<dbReference type="GO" id="GO:0005680">
    <property type="term" value="C:anaphase-promoting complex"/>
    <property type="evidence" value="ECO:0007669"/>
    <property type="project" value="TreeGrafter"/>
</dbReference>
<evidence type="ECO:0000256" key="4">
    <source>
        <dbReference type="ARBA" id="ARBA00022737"/>
    </source>
</evidence>
<dbReference type="PANTHER" id="PTHR19918">
    <property type="entry name" value="CELL DIVISION CYCLE 20 CDC20 FIZZY -RELATED"/>
    <property type="match status" value="1"/>
</dbReference>
<dbReference type="PROSITE" id="PS50082">
    <property type="entry name" value="WD_REPEATS_2"/>
    <property type="match status" value="3"/>
</dbReference>
<reference evidence="10 11" key="1">
    <citation type="journal article" date="2019" name="Sci. Rep.">
        <title>Comparative genomics of chytrid fungi reveal insights into the obligate biotrophic and pathogenic lifestyle of Synchytrium endobioticum.</title>
        <authorList>
            <person name="van de Vossenberg B.T.L.H."/>
            <person name="Warris S."/>
            <person name="Nguyen H.D.T."/>
            <person name="van Gent-Pelzer M.P.E."/>
            <person name="Joly D.L."/>
            <person name="van de Geest H.C."/>
            <person name="Bonants P.J.M."/>
            <person name="Smith D.S."/>
            <person name="Levesque C.A."/>
            <person name="van der Lee T.A.J."/>
        </authorList>
    </citation>
    <scope>NUCLEOTIDE SEQUENCE [LARGE SCALE GENOMIC DNA]</scope>
    <source>
        <strain evidence="10 11">MB42</strain>
    </source>
</reference>
<feature type="repeat" description="WD" evidence="7">
    <location>
        <begin position="387"/>
        <end position="422"/>
    </location>
</feature>
<evidence type="ECO:0000313" key="11">
    <source>
        <dbReference type="Proteomes" id="UP000317494"/>
    </source>
</evidence>
<dbReference type="InterPro" id="IPR011047">
    <property type="entry name" value="Quinoprotein_ADH-like_sf"/>
</dbReference>
<evidence type="ECO:0000313" key="10">
    <source>
        <dbReference type="EMBL" id="TPX37350.1"/>
    </source>
</evidence>
<dbReference type="InterPro" id="IPR001680">
    <property type="entry name" value="WD40_rpt"/>
</dbReference>
<dbReference type="Proteomes" id="UP000317494">
    <property type="component" value="Unassembled WGS sequence"/>
</dbReference>
<dbReference type="InterPro" id="IPR015943">
    <property type="entry name" value="WD40/YVTN_repeat-like_dom_sf"/>
</dbReference>
<evidence type="ECO:0000256" key="1">
    <source>
        <dbReference type="ARBA" id="ARBA00006445"/>
    </source>
</evidence>
<evidence type="ECO:0000256" key="7">
    <source>
        <dbReference type="PROSITE-ProRule" id="PRU00221"/>
    </source>
</evidence>
<feature type="repeat" description="WD" evidence="7">
    <location>
        <begin position="304"/>
        <end position="345"/>
    </location>
</feature>
<dbReference type="FunFam" id="2.130.10.10:FF:000098">
    <property type="entry name" value="WD repeat-containing protein slp1"/>
    <property type="match status" value="1"/>
</dbReference>
<gene>
    <name evidence="10" type="ORF">SeMB42_g06921</name>
</gene>
<sequence length="594" mass="65194">FNQRYTHWCYSSQYRRGYIMPPLESTPKRINASTSSSILDRMSPAQLQLKKSASKRGRRSSGVSLHHGKGMNLMNSPGASRSHGRSNTKVGGEHEPSLKMGGGACSPTGKTPRKGSKMNDYAERGNGTPNRSLLRTRDTLPSDMKQLLKTQVVVGGKRTKEGNHRFIPNRDAMDMASSQLNIARKENPDKPCYLDPAHLAYQEEIAKACGLALDKRILSFALEPPAPAQNDLRTQWSRPLRPNATTKRRIATMPDRVLDAPGMVDDYYLNLLDWSSQNILAVGLDKTVYLWNAKTGSVDELCTLTGDEDYVASLSWVHDGSYLAVGTNEGSTQIWDIEGGSLIRNMRGHISRVGVMSWDRHVLSSGARDGSIWNHDVRIANHKVAELTNHTGEVCGLQWRADGAFLASGGNDNLLNIWDARSTIPRFTKSNHTAAVKAIAWCPWQINVLASGGGTNDRHIHFWNSSTAARLSSVDTGSQVTSIRWSLEYKEFVSSHGFPHNHISVWAYPSLGKIVDLPGHDSRVLHTALSPDGQTLATGAADENLKFWKVFESRKKLSGGVGTAGAGGLTGAASTKDENDTSDLVKEVKRMSLR</sequence>
<dbReference type="InterPro" id="IPR019775">
    <property type="entry name" value="WD40_repeat_CS"/>
</dbReference>
<dbReference type="STRING" id="286115.A0A507C6Z6"/>
<organism evidence="10 11">
    <name type="scientific">Synchytrium endobioticum</name>
    <dbReference type="NCBI Taxonomy" id="286115"/>
    <lineage>
        <taxon>Eukaryota</taxon>
        <taxon>Fungi</taxon>
        <taxon>Fungi incertae sedis</taxon>
        <taxon>Chytridiomycota</taxon>
        <taxon>Chytridiomycota incertae sedis</taxon>
        <taxon>Chytridiomycetes</taxon>
        <taxon>Synchytriales</taxon>
        <taxon>Synchytriaceae</taxon>
        <taxon>Synchytrium</taxon>
    </lineage>
</organism>
<keyword evidence="5" id="KW-0498">Mitosis</keyword>
<evidence type="ECO:0000256" key="6">
    <source>
        <dbReference type="ARBA" id="ARBA00023306"/>
    </source>
</evidence>
<feature type="repeat" description="WD" evidence="7">
    <location>
        <begin position="517"/>
        <end position="558"/>
    </location>
</feature>
<dbReference type="SUPFAM" id="SSF50998">
    <property type="entry name" value="Quinoprotein alcohol dehydrogenase-like"/>
    <property type="match status" value="1"/>
</dbReference>
<dbReference type="EMBL" id="QEAN01000429">
    <property type="protein sequence ID" value="TPX37350.1"/>
    <property type="molecule type" value="Genomic_DNA"/>
</dbReference>
<keyword evidence="6" id="KW-0131">Cell cycle</keyword>
<keyword evidence="2 7" id="KW-0853">WD repeat</keyword>
<proteinExistence type="inferred from homology"/>
<feature type="compositionally biased region" description="Polar residues" evidence="8">
    <location>
        <begin position="73"/>
        <end position="89"/>
    </location>
</feature>
<dbReference type="Gene3D" id="2.130.10.10">
    <property type="entry name" value="YVTN repeat-like/Quinoprotein amine dehydrogenase"/>
    <property type="match status" value="1"/>
</dbReference>
<dbReference type="VEuPathDB" id="FungiDB:SeMB42_g06921"/>
<feature type="compositionally biased region" description="Gly residues" evidence="8">
    <location>
        <begin position="559"/>
        <end position="570"/>
    </location>
</feature>
<dbReference type="CDD" id="cd00200">
    <property type="entry name" value="WD40"/>
    <property type="match status" value="1"/>
</dbReference>
<dbReference type="GO" id="GO:0031145">
    <property type="term" value="P:anaphase-promoting complex-dependent catabolic process"/>
    <property type="evidence" value="ECO:0007669"/>
    <property type="project" value="TreeGrafter"/>
</dbReference>
<protein>
    <recommendedName>
        <fullName evidence="9">CDC20/Fizzy WD40 domain-containing protein</fullName>
    </recommendedName>
</protein>
<dbReference type="InterPro" id="IPR056150">
    <property type="entry name" value="WD40_CDC20-Fz"/>
</dbReference>
<dbReference type="GO" id="GO:0051301">
    <property type="term" value="P:cell division"/>
    <property type="evidence" value="ECO:0007669"/>
    <property type="project" value="UniProtKB-KW"/>
</dbReference>
<keyword evidence="11" id="KW-1185">Reference proteome</keyword>
<dbReference type="PANTHER" id="PTHR19918:SF8">
    <property type="entry name" value="FI02843P"/>
    <property type="match status" value="1"/>
</dbReference>
<evidence type="ECO:0000256" key="3">
    <source>
        <dbReference type="ARBA" id="ARBA00022618"/>
    </source>
</evidence>
<feature type="region of interest" description="Disordered" evidence="8">
    <location>
        <begin position="559"/>
        <end position="582"/>
    </location>
</feature>
<dbReference type="PROSITE" id="PS00678">
    <property type="entry name" value="WD_REPEATS_1"/>
    <property type="match status" value="1"/>
</dbReference>
<dbReference type="GO" id="GO:0010997">
    <property type="term" value="F:anaphase-promoting complex binding"/>
    <property type="evidence" value="ECO:0007669"/>
    <property type="project" value="InterPro"/>
</dbReference>
<dbReference type="PROSITE" id="PS50294">
    <property type="entry name" value="WD_REPEATS_REGION"/>
    <property type="match status" value="3"/>
</dbReference>
<dbReference type="AlphaFoldDB" id="A0A507C6Z6"/>
<evidence type="ECO:0000256" key="2">
    <source>
        <dbReference type="ARBA" id="ARBA00022574"/>
    </source>
</evidence>
<dbReference type="InterPro" id="IPR033010">
    <property type="entry name" value="Cdc20/Fizzy"/>
</dbReference>
<evidence type="ECO:0000256" key="5">
    <source>
        <dbReference type="ARBA" id="ARBA00022776"/>
    </source>
</evidence>
<comment type="similarity">
    <text evidence="1">Belongs to the WD repeat CDC20/Fizzy family.</text>
</comment>